<evidence type="ECO:0000313" key="1">
    <source>
        <dbReference type="EMBL" id="KAI3828807.1"/>
    </source>
</evidence>
<name>A0ACB9K977_9ASTR</name>
<organism evidence="1 2">
    <name type="scientific">Smallanthus sonchifolius</name>
    <dbReference type="NCBI Taxonomy" id="185202"/>
    <lineage>
        <taxon>Eukaryota</taxon>
        <taxon>Viridiplantae</taxon>
        <taxon>Streptophyta</taxon>
        <taxon>Embryophyta</taxon>
        <taxon>Tracheophyta</taxon>
        <taxon>Spermatophyta</taxon>
        <taxon>Magnoliopsida</taxon>
        <taxon>eudicotyledons</taxon>
        <taxon>Gunneridae</taxon>
        <taxon>Pentapetalae</taxon>
        <taxon>asterids</taxon>
        <taxon>campanulids</taxon>
        <taxon>Asterales</taxon>
        <taxon>Asteraceae</taxon>
        <taxon>Asteroideae</taxon>
        <taxon>Heliantheae alliance</taxon>
        <taxon>Millerieae</taxon>
        <taxon>Smallanthus</taxon>
    </lineage>
</organism>
<comment type="caution">
    <text evidence="1">The sequence shown here is derived from an EMBL/GenBank/DDBJ whole genome shotgun (WGS) entry which is preliminary data.</text>
</comment>
<dbReference type="Proteomes" id="UP001056120">
    <property type="component" value="Linkage Group LG01"/>
</dbReference>
<dbReference type="EMBL" id="CM042018">
    <property type="protein sequence ID" value="KAI3828807.1"/>
    <property type="molecule type" value="Genomic_DNA"/>
</dbReference>
<sequence length="847" mass="92394">MAGAVMNPVQAIGSMDMPNGRTLSSSSSDTLRISSFVDRLLALTTGARSDSKEICRLCVSLSRSRIDNAVGNNEIPDRASVLPYLLKQVCQWTNDTNIQTAIMVLMISVKGACTNGWFSEKDNEEVHILWSEMAASFCSVRDMNSGESTVHHSISTVMSRFYPRMKMGKIFAFIEAMPGYGALVKDFQITKNANSPDEKVYLFVAQADNTETSSCITSPQLVNFLLNGKAVDRRTCIYKDPGPQIPTNVTDLVKYGTNLLQAVGQFNGKYVIVVAFMSMITDPSCPVLPNYAPPVAAASDSDNDIVEGPSRISLNCPISFKRITTPVKGHLCKHLQCFDFDNYVDINSRRPSWRCPHCSQSVCFTDIRIDQGMAKVLKEVGDNISHVKFSADGSWEAFNECDDHADKQEKSFSHKQPTPSSDTGVDIMDLTEGDNDIDASNSNQENEKKPSLAQFDQPNPGDQIPSHVNMNPVHTNIAPQMENQFFRLPYETVTSDTRSHVTISQGQTVISGSNNMQLSTHAIGASNTFMNPILQGQSQTHISASSMQFQQHSLNSMSNDYGLRYTTPNRHVTRIPNAVQALPVQTPAGMVSDGRRQQFSRSQMDRHQMSMIAASMSENMGSQSWVHHDLSNVSTQPAQQFGVHSGPSHQSSGHHFNSYRQLVNHTISNSVQSPFVGPAIGQVSNQQAHHYARPTTGSISNQQTHHYANSTAPQAFRVGGWTPPVPAPLQTSLSSTPVISSEEQTGVGQASRMQEGSANVPADQNWRPTGRMRGSLSGRAYSEAFSRSIVHPTQPVLAASPPVLNTPRPFIPHHLQVLMANNLNANGFEDGAGGSVLDGNGGAGSFA</sequence>
<reference evidence="1 2" key="2">
    <citation type="journal article" date="2022" name="Mol. Ecol. Resour.">
        <title>The genomes of chicory, endive, great burdock and yacon provide insights into Asteraceae paleo-polyploidization history and plant inulin production.</title>
        <authorList>
            <person name="Fan W."/>
            <person name="Wang S."/>
            <person name="Wang H."/>
            <person name="Wang A."/>
            <person name="Jiang F."/>
            <person name="Liu H."/>
            <person name="Zhao H."/>
            <person name="Xu D."/>
            <person name="Zhang Y."/>
        </authorList>
    </citation>
    <scope>NUCLEOTIDE SEQUENCE [LARGE SCALE GENOMIC DNA]</scope>
    <source>
        <strain evidence="2">cv. Yunnan</strain>
        <tissue evidence="1">Leaves</tissue>
    </source>
</reference>
<reference evidence="2" key="1">
    <citation type="journal article" date="2022" name="Mol. Ecol. Resour.">
        <title>The genomes of chicory, endive, great burdock and yacon provide insights into Asteraceae palaeo-polyploidization history and plant inulin production.</title>
        <authorList>
            <person name="Fan W."/>
            <person name="Wang S."/>
            <person name="Wang H."/>
            <person name="Wang A."/>
            <person name="Jiang F."/>
            <person name="Liu H."/>
            <person name="Zhao H."/>
            <person name="Xu D."/>
            <person name="Zhang Y."/>
        </authorList>
    </citation>
    <scope>NUCLEOTIDE SEQUENCE [LARGE SCALE GENOMIC DNA]</scope>
    <source>
        <strain evidence="2">cv. Yunnan</strain>
    </source>
</reference>
<accession>A0ACB9K977</accession>
<gene>
    <name evidence="1" type="ORF">L1987_02917</name>
</gene>
<proteinExistence type="predicted"/>
<keyword evidence="2" id="KW-1185">Reference proteome</keyword>
<evidence type="ECO:0000313" key="2">
    <source>
        <dbReference type="Proteomes" id="UP001056120"/>
    </source>
</evidence>
<protein>
    <submittedName>
        <fullName evidence="1">Uncharacterized protein</fullName>
    </submittedName>
</protein>